<reference evidence="11 12" key="1">
    <citation type="submission" date="2018-08" db="EMBL/GenBank/DDBJ databases">
        <title>Complete genome sequence of JP2-74.</title>
        <authorList>
            <person name="Wu L."/>
        </authorList>
    </citation>
    <scope>NUCLEOTIDE SEQUENCE [LARGE SCALE GENOMIC DNA]</scope>
    <source>
        <strain evidence="11 12">JP2-74</strain>
    </source>
</reference>
<dbReference type="PANTHER" id="PTHR30329">
    <property type="entry name" value="STATOR ELEMENT OF FLAGELLAR MOTOR COMPLEX"/>
    <property type="match status" value="1"/>
</dbReference>
<organism evidence="11 12">
    <name type="scientific">Chromobacterium rhizoryzae</name>
    <dbReference type="NCBI Taxonomy" id="1778675"/>
    <lineage>
        <taxon>Bacteria</taxon>
        <taxon>Pseudomonadati</taxon>
        <taxon>Pseudomonadota</taxon>
        <taxon>Betaproteobacteria</taxon>
        <taxon>Neisseriales</taxon>
        <taxon>Chromobacteriaceae</taxon>
        <taxon>Chromobacterium</taxon>
    </lineage>
</organism>
<comment type="similarity">
    <text evidence="2">Belongs to the MotB family.</text>
</comment>
<proteinExistence type="inferred from homology"/>
<feature type="region of interest" description="Disordered" evidence="8">
    <location>
        <begin position="296"/>
        <end position="315"/>
    </location>
</feature>
<feature type="compositionally biased region" description="Polar residues" evidence="8">
    <location>
        <begin position="301"/>
        <end position="315"/>
    </location>
</feature>
<feature type="region of interest" description="Disordered" evidence="8">
    <location>
        <begin position="72"/>
        <end position="109"/>
    </location>
</feature>
<keyword evidence="6 7" id="KW-0472">Membrane</keyword>
<dbReference type="InterPro" id="IPR050330">
    <property type="entry name" value="Bact_OuterMem_StrucFunc"/>
</dbReference>
<dbReference type="PROSITE" id="PS51123">
    <property type="entry name" value="OMPA_2"/>
    <property type="match status" value="1"/>
</dbReference>
<keyword evidence="3" id="KW-1003">Cell membrane</keyword>
<feature type="region of interest" description="Disordered" evidence="8">
    <location>
        <begin position="1"/>
        <end position="23"/>
    </location>
</feature>
<keyword evidence="11" id="KW-0418">Kinase</keyword>
<accession>A0AAD0W9G6</accession>
<dbReference type="InterPro" id="IPR025713">
    <property type="entry name" value="MotB-like_N_dom"/>
</dbReference>
<sequence>MAGMANKPNREHEAAVIKKVSRRQDSEGHGGAWKVAFADFVLALMCLFLVLWVLAARDQENLQQLLTAGGGSPLKAGGSRSIEHTGTPPGSLIPRDPIPGQPTTTTKADSMLQESNKVAKKTFDGQGQRSLDSVADLEKLAGLLAKMSQDAGLASNLQTVVTPYGLRVMLHDTDNQGMFERGSAIVEPRFKRLLHEMGDMFSHIDNQLLIVGHTDAAQYRTAGFGSFSNWGLSSNRAMAARLHLLEGGMNAAGILQVVGMADRAPLDAAHPLAAYNRRIELLVMTSKQAQAVVAMFGPPGQSGNRETSVVSSPLQKSDLDSALQDGLTTR</sequence>
<dbReference type="EMBL" id="CP031968">
    <property type="protein sequence ID" value="AXT47441.1"/>
    <property type="molecule type" value="Genomic_DNA"/>
</dbReference>
<comment type="subcellular location">
    <subcellularLocation>
        <location evidence="1">Cell membrane</location>
        <topology evidence="1">Single-pass membrane protein</topology>
    </subcellularLocation>
</comment>
<evidence type="ECO:0000256" key="6">
    <source>
        <dbReference type="ARBA" id="ARBA00023136"/>
    </source>
</evidence>
<gene>
    <name evidence="11" type="ORF">D1345_15160</name>
</gene>
<feature type="transmembrane region" description="Helical" evidence="9">
    <location>
        <begin position="32"/>
        <end position="55"/>
    </location>
</feature>
<dbReference type="Pfam" id="PF13677">
    <property type="entry name" value="MotB_plug"/>
    <property type="match status" value="1"/>
</dbReference>
<evidence type="ECO:0000313" key="12">
    <source>
        <dbReference type="Proteomes" id="UP000259465"/>
    </source>
</evidence>
<evidence type="ECO:0000256" key="4">
    <source>
        <dbReference type="ARBA" id="ARBA00022692"/>
    </source>
</evidence>
<evidence type="ECO:0000256" key="5">
    <source>
        <dbReference type="ARBA" id="ARBA00022989"/>
    </source>
</evidence>
<evidence type="ECO:0000256" key="8">
    <source>
        <dbReference type="SAM" id="MobiDB-lite"/>
    </source>
</evidence>
<feature type="domain" description="OmpA-like" evidence="10">
    <location>
        <begin position="168"/>
        <end position="287"/>
    </location>
</feature>
<keyword evidence="5 9" id="KW-1133">Transmembrane helix</keyword>
<protein>
    <submittedName>
        <fullName evidence="11">Histidine kinase</fullName>
    </submittedName>
</protein>
<dbReference type="Gene3D" id="3.30.1330.60">
    <property type="entry name" value="OmpA-like domain"/>
    <property type="match status" value="1"/>
</dbReference>
<feature type="compositionally biased region" description="Basic and acidic residues" evidence="8">
    <location>
        <begin position="8"/>
        <end position="23"/>
    </location>
</feature>
<dbReference type="CDD" id="cd07185">
    <property type="entry name" value="OmpA_C-like"/>
    <property type="match status" value="1"/>
</dbReference>
<evidence type="ECO:0000256" key="2">
    <source>
        <dbReference type="ARBA" id="ARBA00008914"/>
    </source>
</evidence>
<dbReference type="AlphaFoldDB" id="A0AAD0W9G6"/>
<keyword evidence="4 9" id="KW-0812">Transmembrane</keyword>
<evidence type="ECO:0000256" key="9">
    <source>
        <dbReference type="SAM" id="Phobius"/>
    </source>
</evidence>
<dbReference type="GO" id="GO:0016301">
    <property type="term" value="F:kinase activity"/>
    <property type="evidence" value="ECO:0007669"/>
    <property type="project" value="UniProtKB-KW"/>
</dbReference>
<evidence type="ECO:0000256" key="1">
    <source>
        <dbReference type="ARBA" id="ARBA00004162"/>
    </source>
</evidence>
<name>A0AAD0W9G6_9NEIS</name>
<dbReference type="GO" id="GO:0005886">
    <property type="term" value="C:plasma membrane"/>
    <property type="evidence" value="ECO:0007669"/>
    <property type="project" value="UniProtKB-SubCell"/>
</dbReference>
<dbReference type="SUPFAM" id="SSF103088">
    <property type="entry name" value="OmpA-like"/>
    <property type="match status" value="1"/>
</dbReference>
<evidence type="ECO:0000256" key="7">
    <source>
        <dbReference type="PROSITE-ProRule" id="PRU00473"/>
    </source>
</evidence>
<keyword evidence="11" id="KW-0808">Transferase</keyword>
<evidence type="ECO:0000313" key="11">
    <source>
        <dbReference type="EMBL" id="AXT47441.1"/>
    </source>
</evidence>
<dbReference type="KEGG" id="crz:D1345_15160"/>
<evidence type="ECO:0000259" key="10">
    <source>
        <dbReference type="PROSITE" id="PS51123"/>
    </source>
</evidence>
<dbReference type="Pfam" id="PF00691">
    <property type="entry name" value="OmpA"/>
    <property type="match status" value="1"/>
</dbReference>
<dbReference type="InterPro" id="IPR006665">
    <property type="entry name" value="OmpA-like"/>
</dbReference>
<dbReference type="Proteomes" id="UP000259465">
    <property type="component" value="Chromosome"/>
</dbReference>
<dbReference type="InterPro" id="IPR036737">
    <property type="entry name" value="OmpA-like_sf"/>
</dbReference>
<evidence type="ECO:0000256" key="3">
    <source>
        <dbReference type="ARBA" id="ARBA00022475"/>
    </source>
</evidence>
<keyword evidence="12" id="KW-1185">Reference proteome</keyword>
<dbReference type="PANTHER" id="PTHR30329:SF21">
    <property type="entry name" value="LIPOPROTEIN YIAD-RELATED"/>
    <property type="match status" value="1"/>
</dbReference>